<reference evidence="4 6" key="1">
    <citation type="submission" date="2015-10" db="EMBL/GenBank/DDBJ databases">
        <title>The cercosporin biosynthetic gene cluster was horizontally transferred to several fungal lineages and shown to be expanded in Cercospora beticola based on microsynteny with recipient genomes.</title>
        <authorList>
            <person name="De Jonge R."/>
            <person name="Ebert M.K."/>
            <person name="Suttle J.C."/>
            <person name="Jurick Ii W.M."/>
            <person name="Secor G.A."/>
            <person name="Thomma B.P."/>
            <person name="Van De Peer Y."/>
            <person name="Bolton M.D."/>
        </authorList>
    </citation>
    <scope>NUCLEOTIDE SEQUENCE [LARGE SCALE GENOMIC DNA]</scope>
    <source>
        <strain evidence="4 6">09-40</strain>
    </source>
</reference>
<feature type="region of interest" description="Disordered" evidence="1">
    <location>
        <begin position="78"/>
        <end position="107"/>
    </location>
</feature>
<evidence type="ECO:0000259" key="2">
    <source>
        <dbReference type="Pfam" id="PF00550"/>
    </source>
</evidence>
<proteinExistence type="predicted"/>
<dbReference type="InterPro" id="IPR001031">
    <property type="entry name" value="Thioesterase"/>
</dbReference>
<feature type="region of interest" description="Disordered" evidence="1">
    <location>
        <begin position="162"/>
        <end position="188"/>
    </location>
</feature>
<keyword evidence="7" id="KW-1185">Reference proteome</keyword>
<dbReference type="EMBL" id="LKMD01000107">
    <property type="protein sequence ID" value="PIA90564.1"/>
    <property type="molecule type" value="Genomic_DNA"/>
</dbReference>
<evidence type="ECO:0000256" key="1">
    <source>
        <dbReference type="SAM" id="MobiDB-lite"/>
    </source>
</evidence>
<dbReference type="Gene3D" id="1.10.1200.10">
    <property type="entry name" value="ACP-like"/>
    <property type="match status" value="1"/>
</dbReference>
<name>A0A2G5HDC9_CERBT</name>
<evidence type="ECO:0000313" key="5">
    <source>
        <dbReference type="EMBL" id="WPB08393.1"/>
    </source>
</evidence>
<dbReference type="Gene3D" id="3.40.50.1820">
    <property type="entry name" value="alpha/beta hydrolase"/>
    <property type="match status" value="1"/>
</dbReference>
<dbReference type="Pfam" id="PF00550">
    <property type="entry name" value="PP-binding"/>
    <property type="match status" value="1"/>
</dbReference>
<dbReference type="InterPro" id="IPR009081">
    <property type="entry name" value="PP-bd_ACP"/>
</dbReference>
<evidence type="ECO:0000313" key="7">
    <source>
        <dbReference type="Proteomes" id="UP001302367"/>
    </source>
</evidence>
<feature type="domain" description="Carrier" evidence="2">
    <location>
        <begin position="13"/>
        <end position="73"/>
    </location>
</feature>
<gene>
    <name evidence="4" type="ORF">CB0940_11525</name>
    <name evidence="5" type="ORF">RHO25_013059</name>
</gene>
<dbReference type="InterPro" id="IPR029058">
    <property type="entry name" value="AB_hydrolase_fold"/>
</dbReference>
<dbReference type="OrthoDB" id="3633192at2759"/>
<organism evidence="4 6">
    <name type="scientific">Cercospora beticola</name>
    <name type="common">Sugarbeet leaf spot fungus</name>
    <dbReference type="NCBI Taxonomy" id="122368"/>
    <lineage>
        <taxon>Eukaryota</taxon>
        <taxon>Fungi</taxon>
        <taxon>Dikarya</taxon>
        <taxon>Ascomycota</taxon>
        <taxon>Pezizomycotina</taxon>
        <taxon>Dothideomycetes</taxon>
        <taxon>Dothideomycetidae</taxon>
        <taxon>Mycosphaerellales</taxon>
        <taxon>Mycosphaerellaceae</taxon>
        <taxon>Cercospora</taxon>
    </lineage>
</organism>
<dbReference type="AlphaFoldDB" id="A0A2G5HDC9"/>
<dbReference type="Proteomes" id="UP001302367">
    <property type="component" value="Chromosome 9"/>
</dbReference>
<feature type="domain" description="Thioesterase" evidence="3">
    <location>
        <begin position="207"/>
        <end position="314"/>
    </location>
</feature>
<reference evidence="5 7" key="2">
    <citation type="submission" date="2023-09" db="EMBL/GenBank/DDBJ databases">
        <title>Complete-Gapless Cercospora beticola genome.</title>
        <authorList>
            <person name="Wyatt N.A."/>
            <person name="Spanner R.E."/>
            <person name="Bolton M.D."/>
        </authorList>
    </citation>
    <scope>NUCLEOTIDE SEQUENCE [LARGE SCALE GENOMIC DNA]</scope>
    <source>
        <strain evidence="5">Cb09-40</strain>
    </source>
</reference>
<feature type="compositionally biased region" description="Polar residues" evidence="1">
    <location>
        <begin position="88"/>
        <end position="102"/>
    </location>
</feature>
<dbReference type="InterPro" id="IPR036736">
    <property type="entry name" value="ACP-like_sf"/>
</dbReference>
<dbReference type="EMBL" id="CP134192">
    <property type="protein sequence ID" value="WPB08393.1"/>
    <property type="molecule type" value="Genomic_DNA"/>
</dbReference>
<dbReference type="SUPFAM" id="SSF47336">
    <property type="entry name" value="ACP-like"/>
    <property type="match status" value="1"/>
</dbReference>
<evidence type="ECO:0000259" key="3">
    <source>
        <dbReference type="Pfam" id="PF00975"/>
    </source>
</evidence>
<evidence type="ECO:0000313" key="6">
    <source>
        <dbReference type="Proteomes" id="UP000230605"/>
    </source>
</evidence>
<dbReference type="SUPFAM" id="SSF53474">
    <property type="entry name" value="alpha/beta-Hydrolases"/>
    <property type="match status" value="1"/>
</dbReference>
<dbReference type="Proteomes" id="UP000230605">
    <property type="component" value="Chromosome 9"/>
</dbReference>
<evidence type="ECO:0000313" key="4">
    <source>
        <dbReference type="EMBL" id="PIA90564.1"/>
    </source>
</evidence>
<sequence length="446" mass="48952">MGRPEEEQYQRTIDILCQESQTPQEELTDDMAMADLLTDPLLSVAISARLKKELQLDFSADDLVNLRAIGDLKTTLLGSGRQEVPPLSLTTSPSDYSDSRLPSTPEDLAIPMRSTSMANGGMKSTESLHSPMIGTPVERIARLGTPSSTSMATPLEELEPWAVTPPPISREPSPSIRYTTSRDASPAMPTATSVVMQGRPGTASWAVFLFPDGSGSERSYVNLPRIALDVVVYGLQCPFLKRPADMMCSWDGLVETYITEIQRRQPQGPYDFAGYAAGGALAFRAAQLLVARGEKVNSMTLINSPVPETLGHLSDELYEYIRSVRDWRYGGHIPEWVLPHLKAFTKVLNSYRQSRCGIGAVKNVRILWAGRGVPDEAPPPPHALSDGEKSVIRFLTEARRDFGPGGWEVLLPGSEIWCGKLDADHFEMMSSEYAPQISICIAEALQ</sequence>
<accession>A0A2G5HDC9</accession>
<protein>
    <submittedName>
        <fullName evidence="4">Conidial yellow pigment biosynthesis polyketide synthase</fullName>
    </submittedName>
</protein>
<dbReference type="Pfam" id="PF00975">
    <property type="entry name" value="Thioesterase"/>
    <property type="match status" value="1"/>
</dbReference>